<dbReference type="PROSITE" id="PS51718">
    <property type="entry name" value="G_DYNAMIN_2"/>
    <property type="match status" value="1"/>
</dbReference>
<dbReference type="PANTHER" id="PTHR11566:SF21">
    <property type="entry name" value="DYNAMIN RELATED PROTEIN 1, ISOFORM A"/>
    <property type="match status" value="1"/>
</dbReference>
<dbReference type="SMART" id="SM00053">
    <property type="entry name" value="DYNc"/>
    <property type="match status" value="1"/>
</dbReference>
<dbReference type="GO" id="GO:0016559">
    <property type="term" value="P:peroxisome fission"/>
    <property type="evidence" value="ECO:0007669"/>
    <property type="project" value="TreeGrafter"/>
</dbReference>
<dbReference type="GO" id="GO:0008017">
    <property type="term" value="F:microtubule binding"/>
    <property type="evidence" value="ECO:0007669"/>
    <property type="project" value="TreeGrafter"/>
</dbReference>
<dbReference type="PRINTS" id="PR00195">
    <property type="entry name" value="DYNAMIN"/>
</dbReference>
<dbReference type="GO" id="GO:0006897">
    <property type="term" value="P:endocytosis"/>
    <property type="evidence" value="ECO:0007669"/>
    <property type="project" value="TreeGrafter"/>
</dbReference>
<dbReference type="Pfam" id="PF01031">
    <property type="entry name" value="Dynamin_M"/>
    <property type="match status" value="1"/>
</dbReference>
<reference evidence="5" key="1">
    <citation type="submission" date="2022-09" db="EMBL/GenBank/DDBJ databases">
        <title>Fusarium specimens isolated from Avocado Roots.</title>
        <authorList>
            <person name="Stajich J."/>
            <person name="Roper C."/>
            <person name="Heimlech-Rivalta G."/>
        </authorList>
    </citation>
    <scope>NUCLEOTIDE SEQUENCE</scope>
    <source>
        <strain evidence="5">CF00136</strain>
    </source>
</reference>
<dbReference type="PROSITE" id="PS51388">
    <property type="entry name" value="GED"/>
    <property type="match status" value="1"/>
</dbReference>
<gene>
    <name evidence="5" type="ORF">NW762_013399</name>
</gene>
<dbReference type="Proteomes" id="UP001152049">
    <property type="component" value="Unassembled WGS sequence"/>
</dbReference>
<evidence type="ECO:0000259" key="3">
    <source>
        <dbReference type="PROSITE" id="PS51388"/>
    </source>
</evidence>
<dbReference type="PANTHER" id="PTHR11566">
    <property type="entry name" value="DYNAMIN"/>
    <property type="match status" value="1"/>
</dbReference>
<dbReference type="Gene3D" id="3.40.50.300">
    <property type="entry name" value="P-loop containing nucleotide triphosphate hydrolases"/>
    <property type="match status" value="1"/>
</dbReference>
<dbReference type="Gene3D" id="1.20.120.1240">
    <property type="entry name" value="Dynamin, middle domain"/>
    <property type="match status" value="1"/>
</dbReference>
<dbReference type="InterPro" id="IPR027417">
    <property type="entry name" value="P-loop_NTPase"/>
</dbReference>
<dbReference type="GO" id="GO:0048312">
    <property type="term" value="P:intracellular distribution of mitochondria"/>
    <property type="evidence" value="ECO:0007669"/>
    <property type="project" value="TreeGrafter"/>
</dbReference>
<evidence type="ECO:0000313" key="5">
    <source>
        <dbReference type="EMBL" id="KAJ4246847.1"/>
    </source>
</evidence>
<dbReference type="GO" id="GO:0005739">
    <property type="term" value="C:mitochondrion"/>
    <property type="evidence" value="ECO:0007669"/>
    <property type="project" value="TreeGrafter"/>
</dbReference>
<feature type="domain" description="GED" evidence="3">
    <location>
        <begin position="625"/>
        <end position="709"/>
    </location>
</feature>
<keyword evidence="6" id="KW-1185">Reference proteome</keyword>
<dbReference type="GO" id="GO:0005874">
    <property type="term" value="C:microtubule"/>
    <property type="evidence" value="ECO:0007669"/>
    <property type="project" value="TreeGrafter"/>
</dbReference>
<evidence type="ECO:0000313" key="6">
    <source>
        <dbReference type="Proteomes" id="UP001152049"/>
    </source>
</evidence>
<evidence type="ECO:0000259" key="4">
    <source>
        <dbReference type="PROSITE" id="PS51718"/>
    </source>
</evidence>
<dbReference type="Pfam" id="PF00350">
    <property type="entry name" value="Dynamin_N"/>
    <property type="match status" value="1"/>
</dbReference>
<feature type="domain" description="Dynamin-type G" evidence="4">
    <location>
        <begin position="40"/>
        <end position="333"/>
    </location>
</feature>
<dbReference type="GO" id="GO:0016020">
    <property type="term" value="C:membrane"/>
    <property type="evidence" value="ECO:0007669"/>
    <property type="project" value="TreeGrafter"/>
</dbReference>
<protein>
    <submittedName>
        <fullName evidence="5">Uncharacterized protein</fullName>
    </submittedName>
</protein>
<keyword evidence="1" id="KW-0547">Nucleotide-binding</keyword>
<dbReference type="GO" id="GO:0005525">
    <property type="term" value="F:GTP binding"/>
    <property type="evidence" value="ECO:0007669"/>
    <property type="project" value="InterPro"/>
</dbReference>
<keyword evidence="2" id="KW-0342">GTP-binding</keyword>
<dbReference type="InterPro" id="IPR001401">
    <property type="entry name" value="Dynamin_GTPase"/>
</dbReference>
<dbReference type="GO" id="GO:0003924">
    <property type="term" value="F:GTPase activity"/>
    <property type="evidence" value="ECO:0007669"/>
    <property type="project" value="InterPro"/>
</dbReference>
<sequence length="709" mass="79638">MSAPSECESQDEAFDLLRSARSSSRLNQIEQIRANGVGDLISLPQLVVCGDQSAGKSSVLEGITGIPFPRQDGLCTRFPTEIILQHCNSEQTIVASIRPHSSRPQRVRDTLKAYRKDVKDLSELPSIISDASKLMGLRGFTDSDDENAFASDALRIEISGPIGLYLSIVDLPGLISVSNEEQSDDDVDAVCDMVTWYVQNPRSIILAVIQASNDIANQGIIKLARQFDLDGGRTVGIITKPDLINEGTEGKLARVANNLDNIKLKLGFFLLKNPSPSELEQGLDMATRCRRELQFFASPPWLSQGLDTERIGSERLRTFLQDLLDSHIERELPKVREDIKQSLDMSEKELQALGEPRSSVGDIRAFMIRLSMQFTEIGRAALDGNYHGNNLEFFADTEDSRLRARVQQLNTAFATKVRKNGQTRRIKPATEFLESDNDSTNDADGQMVVTRAEMVHWVKQVYIRTKGKELPGNLNSALLGELFLEQSKPWLSIAESHVGSILSLVAKWVDKAADVLFSEEKVRREIKQLLQDWMQGARQQALSELDKLFQDERRSPLTYNHYYTDNVQKGRLNLERKALREAVGKVTQEDWHGRLHIPNSPVEIERFVSALESRITVDMDDQACNEAITELNAYYKEVSMKTFVDNVARQVIERHIISGLPTAFCPNSVSQMSDEDLLNIGSEPEKQILRRDKLVKMTQGLRQSLAALR</sequence>
<dbReference type="InterPro" id="IPR000375">
    <property type="entry name" value="Dynamin_stalk"/>
</dbReference>
<proteinExistence type="predicted"/>
<dbReference type="AlphaFoldDB" id="A0A9W8V7I1"/>
<dbReference type="InterPro" id="IPR045063">
    <property type="entry name" value="Dynamin_N"/>
</dbReference>
<accession>A0A9W8V7I1</accession>
<dbReference type="InterPro" id="IPR020850">
    <property type="entry name" value="GED_dom"/>
</dbReference>
<evidence type="ECO:0000256" key="2">
    <source>
        <dbReference type="ARBA" id="ARBA00023134"/>
    </source>
</evidence>
<dbReference type="FunFam" id="3.40.50.300:FF:001425">
    <property type="entry name" value="Dynamin GTPase, putative"/>
    <property type="match status" value="1"/>
</dbReference>
<name>A0A9W8V7I1_9HYPO</name>
<dbReference type="InterPro" id="IPR030381">
    <property type="entry name" value="G_DYNAMIN_dom"/>
</dbReference>
<evidence type="ECO:0000256" key="1">
    <source>
        <dbReference type="ARBA" id="ARBA00022741"/>
    </source>
</evidence>
<dbReference type="GO" id="GO:0000266">
    <property type="term" value="P:mitochondrial fission"/>
    <property type="evidence" value="ECO:0007669"/>
    <property type="project" value="TreeGrafter"/>
</dbReference>
<dbReference type="CDD" id="cd08771">
    <property type="entry name" value="DLP_1"/>
    <property type="match status" value="1"/>
</dbReference>
<dbReference type="EMBL" id="JAOQAZ010000041">
    <property type="protein sequence ID" value="KAJ4246847.1"/>
    <property type="molecule type" value="Genomic_DNA"/>
</dbReference>
<dbReference type="OrthoDB" id="415706at2759"/>
<dbReference type="InterPro" id="IPR022812">
    <property type="entry name" value="Dynamin"/>
</dbReference>
<organism evidence="5 6">
    <name type="scientific">Fusarium torreyae</name>
    <dbReference type="NCBI Taxonomy" id="1237075"/>
    <lineage>
        <taxon>Eukaryota</taxon>
        <taxon>Fungi</taxon>
        <taxon>Dikarya</taxon>
        <taxon>Ascomycota</taxon>
        <taxon>Pezizomycotina</taxon>
        <taxon>Sordariomycetes</taxon>
        <taxon>Hypocreomycetidae</taxon>
        <taxon>Hypocreales</taxon>
        <taxon>Nectriaceae</taxon>
        <taxon>Fusarium</taxon>
    </lineage>
</organism>
<dbReference type="SUPFAM" id="SSF52540">
    <property type="entry name" value="P-loop containing nucleoside triphosphate hydrolases"/>
    <property type="match status" value="1"/>
</dbReference>
<comment type="caution">
    <text evidence="5">The sequence shown here is derived from an EMBL/GenBank/DDBJ whole genome shotgun (WGS) entry which is preliminary data.</text>
</comment>